<keyword evidence="3" id="KW-0808">Transferase</keyword>
<feature type="compositionally biased region" description="Pro residues" evidence="9">
    <location>
        <begin position="72"/>
        <end position="82"/>
    </location>
</feature>
<evidence type="ECO:0000256" key="4">
    <source>
        <dbReference type="ARBA" id="ARBA00022723"/>
    </source>
</evidence>
<proteinExistence type="predicted"/>
<dbReference type="PANTHER" id="PTHR15710:SF230">
    <property type="entry name" value="OS08G0464400 PROTEIN"/>
    <property type="match status" value="1"/>
</dbReference>
<feature type="region of interest" description="Disordered" evidence="9">
    <location>
        <begin position="52"/>
        <end position="192"/>
    </location>
</feature>
<dbReference type="SUPFAM" id="SSF57850">
    <property type="entry name" value="RING/U-box"/>
    <property type="match status" value="1"/>
</dbReference>
<dbReference type="Gene3D" id="3.30.40.10">
    <property type="entry name" value="Zinc/RING finger domain, C3HC4 (zinc finger)"/>
    <property type="match status" value="1"/>
</dbReference>
<protein>
    <recommendedName>
        <fullName evidence="2">RING-type E3 ubiquitin transferase</fullName>
        <ecNumber evidence="2">2.3.2.27</ecNumber>
    </recommendedName>
</protein>
<feature type="region of interest" description="Disordered" evidence="9">
    <location>
        <begin position="356"/>
        <end position="449"/>
    </location>
</feature>
<name>B9G1B2_ORYSJ</name>
<feature type="compositionally biased region" description="Pro residues" evidence="9">
    <location>
        <begin position="143"/>
        <end position="154"/>
    </location>
</feature>
<evidence type="ECO:0000259" key="10">
    <source>
        <dbReference type="PROSITE" id="PS50089"/>
    </source>
</evidence>
<reference evidence="11" key="2">
    <citation type="submission" date="2008-12" db="EMBL/GenBank/DDBJ databases">
        <title>Improved gene annotation of the rice (Oryza sativa) genomes.</title>
        <authorList>
            <person name="Wang J."/>
            <person name="Li R."/>
            <person name="Fan W."/>
            <person name="Huang Q."/>
            <person name="Zhang J."/>
            <person name="Zhou Y."/>
            <person name="Hu Y."/>
            <person name="Zi S."/>
            <person name="Li J."/>
            <person name="Ni P."/>
            <person name="Zheng H."/>
            <person name="Zhang Y."/>
            <person name="Zhao M."/>
            <person name="Hao Q."/>
            <person name="McDermott J."/>
            <person name="Samudrala R."/>
            <person name="Kristiansen K."/>
            <person name="Wong G.K.-S."/>
        </authorList>
    </citation>
    <scope>NUCLEOTIDE SEQUENCE</scope>
</reference>
<feature type="compositionally biased region" description="Pro residues" evidence="9">
    <location>
        <begin position="182"/>
        <end position="192"/>
    </location>
</feature>
<evidence type="ECO:0000256" key="6">
    <source>
        <dbReference type="ARBA" id="ARBA00022786"/>
    </source>
</evidence>
<dbReference type="InterPro" id="IPR013083">
    <property type="entry name" value="Znf_RING/FYVE/PHD"/>
</dbReference>
<feature type="domain" description="RING-type" evidence="10">
    <location>
        <begin position="312"/>
        <end position="353"/>
    </location>
</feature>
<dbReference type="EC" id="2.3.2.27" evidence="2"/>
<evidence type="ECO:0000256" key="8">
    <source>
        <dbReference type="PROSITE-ProRule" id="PRU00175"/>
    </source>
</evidence>
<gene>
    <name evidence="11" type="ORF">OsJ_27603</name>
</gene>
<dbReference type="InterPro" id="IPR001841">
    <property type="entry name" value="Znf_RING"/>
</dbReference>
<keyword evidence="4" id="KW-0479">Metal-binding</keyword>
<evidence type="ECO:0000256" key="9">
    <source>
        <dbReference type="SAM" id="MobiDB-lite"/>
    </source>
</evidence>
<dbReference type="GO" id="GO:0008270">
    <property type="term" value="F:zinc ion binding"/>
    <property type="evidence" value="ECO:0007669"/>
    <property type="project" value="UniProtKB-KW"/>
</dbReference>
<evidence type="ECO:0000256" key="3">
    <source>
        <dbReference type="ARBA" id="ARBA00022679"/>
    </source>
</evidence>
<organism evidence="11">
    <name type="scientific">Oryza sativa subsp. japonica</name>
    <name type="common">Rice</name>
    <dbReference type="NCBI Taxonomy" id="39947"/>
    <lineage>
        <taxon>Eukaryota</taxon>
        <taxon>Viridiplantae</taxon>
        <taxon>Streptophyta</taxon>
        <taxon>Embryophyta</taxon>
        <taxon>Tracheophyta</taxon>
        <taxon>Spermatophyta</taxon>
        <taxon>Magnoliopsida</taxon>
        <taxon>Liliopsida</taxon>
        <taxon>Poales</taxon>
        <taxon>Poaceae</taxon>
        <taxon>BOP clade</taxon>
        <taxon>Oryzoideae</taxon>
        <taxon>Oryzeae</taxon>
        <taxon>Oryzinae</taxon>
        <taxon>Oryza</taxon>
        <taxon>Oryza sativa</taxon>
    </lineage>
</organism>
<feature type="compositionally biased region" description="Low complexity" evidence="9">
    <location>
        <begin position="132"/>
        <end position="142"/>
    </location>
</feature>
<sequence length="449" mass="47794">MSASSPPPPPAPADAEAVPLFYCYECESTVSLPPPPPPPSRPLFCPRCRGEFLEEENPNPPPEPEEEEEVSSPPPPPPPPPGFLSKSSSDDEEGGDLDLRDGGHGRPPRPGAYLRPLGPPPTFTNNEPIQVAGRRGFPGAAERPPPGRRPPPEGPGRRRVHRRAAHGRGVRARHGLRHLQGRPPPRCPRPEAPLRPPLPLRMHRAVAGDAQLLPRLPLPPPVRRAPGTRRRRLTRAPRPCGSRSGSAPTDDARLVHHHLYDDEPIDVAAAAVSLLQRSGLHQGGGGGESAPAAAASIAALPTVEVSEPATACAICKDDLPLAAPARRLPCGHLYHSECIVQWLEMRNSCPVCRSRLPSDEPQDAAAPSDPGPAPMRITIRLSTNRRRVRTSSDAAPPVAASPTQLAQAVTGEGGGGPANSTETVSSEWPPPSESDAVMSDAREGQRFFD</sequence>
<dbReference type="GO" id="GO:0061630">
    <property type="term" value="F:ubiquitin protein ligase activity"/>
    <property type="evidence" value="ECO:0007669"/>
    <property type="project" value="UniProtKB-EC"/>
</dbReference>
<evidence type="ECO:0000256" key="5">
    <source>
        <dbReference type="ARBA" id="ARBA00022771"/>
    </source>
</evidence>
<dbReference type="PANTHER" id="PTHR15710">
    <property type="entry name" value="E3 UBIQUITIN-PROTEIN LIGASE PRAJA"/>
    <property type="match status" value="1"/>
</dbReference>
<keyword evidence="5 8" id="KW-0863">Zinc-finger</keyword>
<reference evidence="11" key="1">
    <citation type="journal article" date="2005" name="PLoS Biol.">
        <title>The genomes of Oryza sativa: a history of duplications.</title>
        <authorList>
            <person name="Yu J."/>
            <person name="Wang J."/>
            <person name="Lin W."/>
            <person name="Li S."/>
            <person name="Li H."/>
            <person name="Zhou J."/>
            <person name="Ni P."/>
            <person name="Dong W."/>
            <person name="Hu S."/>
            <person name="Zeng C."/>
            <person name="Zhang J."/>
            <person name="Zhang Y."/>
            <person name="Li R."/>
            <person name="Xu Z."/>
            <person name="Li S."/>
            <person name="Li X."/>
            <person name="Zheng H."/>
            <person name="Cong L."/>
            <person name="Lin L."/>
            <person name="Yin J."/>
            <person name="Geng J."/>
            <person name="Li G."/>
            <person name="Shi J."/>
            <person name="Liu J."/>
            <person name="Lv H."/>
            <person name="Li J."/>
            <person name="Wang J."/>
            <person name="Deng Y."/>
            <person name="Ran L."/>
            <person name="Shi X."/>
            <person name="Wang X."/>
            <person name="Wu Q."/>
            <person name="Li C."/>
            <person name="Ren X."/>
            <person name="Wang J."/>
            <person name="Wang X."/>
            <person name="Li D."/>
            <person name="Liu D."/>
            <person name="Zhang X."/>
            <person name="Ji Z."/>
            <person name="Zhao W."/>
            <person name="Sun Y."/>
            <person name="Zhang Z."/>
            <person name="Bao J."/>
            <person name="Han Y."/>
            <person name="Dong L."/>
            <person name="Ji J."/>
            <person name="Chen P."/>
            <person name="Wu S."/>
            <person name="Liu J."/>
            <person name="Xiao Y."/>
            <person name="Bu D."/>
            <person name="Tan J."/>
            <person name="Yang L."/>
            <person name="Ye C."/>
            <person name="Zhang J."/>
            <person name="Xu J."/>
            <person name="Zhou Y."/>
            <person name="Yu Y."/>
            <person name="Zhang B."/>
            <person name="Zhuang S."/>
            <person name="Wei H."/>
            <person name="Liu B."/>
            <person name="Lei M."/>
            <person name="Yu H."/>
            <person name="Li Y."/>
            <person name="Xu H."/>
            <person name="Wei S."/>
            <person name="He X."/>
            <person name="Fang L."/>
            <person name="Zhang Z."/>
            <person name="Zhang Y."/>
            <person name="Huang X."/>
            <person name="Su Z."/>
            <person name="Tong W."/>
            <person name="Li J."/>
            <person name="Tong Z."/>
            <person name="Li S."/>
            <person name="Ye J."/>
            <person name="Wang L."/>
            <person name="Fang L."/>
            <person name="Lei T."/>
            <person name="Chen C."/>
            <person name="Chen H."/>
            <person name="Xu Z."/>
            <person name="Li H."/>
            <person name="Huang H."/>
            <person name="Zhang F."/>
            <person name="Xu H."/>
            <person name="Li N."/>
            <person name="Zhao C."/>
            <person name="Li S."/>
            <person name="Dong L."/>
            <person name="Huang Y."/>
            <person name="Li L."/>
            <person name="Xi Y."/>
            <person name="Qi Q."/>
            <person name="Li W."/>
            <person name="Zhang B."/>
            <person name="Hu W."/>
            <person name="Zhang Y."/>
            <person name="Tian X."/>
            <person name="Jiao Y."/>
            <person name="Liang X."/>
            <person name="Jin J."/>
            <person name="Gao L."/>
            <person name="Zheng W."/>
            <person name="Hao B."/>
            <person name="Liu S."/>
            <person name="Wang W."/>
            <person name="Yuan L."/>
            <person name="Cao M."/>
            <person name="McDermott J."/>
            <person name="Samudrala R."/>
            <person name="Wang J."/>
            <person name="Wong G.K."/>
            <person name="Yang H."/>
        </authorList>
    </citation>
    <scope>NUCLEOTIDE SEQUENCE [LARGE SCALE GENOMIC DNA]</scope>
</reference>
<evidence type="ECO:0000256" key="7">
    <source>
        <dbReference type="ARBA" id="ARBA00022833"/>
    </source>
</evidence>
<dbReference type="AlphaFoldDB" id="B9G1B2"/>
<accession>B9G1B2</accession>
<evidence type="ECO:0000256" key="2">
    <source>
        <dbReference type="ARBA" id="ARBA00012483"/>
    </source>
</evidence>
<feature type="compositionally biased region" description="Acidic residues" evidence="9">
    <location>
        <begin position="53"/>
        <end position="70"/>
    </location>
</feature>
<feature type="compositionally biased region" description="Basic and acidic residues" evidence="9">
    <location>
        <begin position="440"/>
        <end position="449"/>
    </location>
</feature>
<feature type="compositionally biased region" description="Basic residues" evidence="9">
    <location>
        <begin position="226"/>
        <end position="235"/>
    </location>
</feature>
<evidence type="ECO:0000313" key="11">
    <source>
        <dbReference type="EMBL" id="EEE68829.1"/>
    </source>
</evidence>
<feature type="compositionally biased region" description="Low complexity" evidence="9">
    <location>
        <begin position="391"/>
        <end position="402"/>
    </location>
</feature>
<dbReference type="PROSITE" id="PS50089">
    <property type="entry name" value="ZF_RING_2"/>
    <property type="match status" value="1"/>
</dbReference>
<keyword evidence="6" id="KW-0833">Ubl conjugation pathway</keyword>
<feature type="region of interest" description="Disordered" evidence="9">
    <location>
        <begin position="211"/>
        <end position="250"/>
    </location>
</feature>
<dbReference type="Proteomes" id="UP000007752">
    <property type="component" value="Chromosome 8"/>
</dbReference>
<dbReference type="Pfam" id="PF13639">
    <property type="entry name" value="zf-RING_2"/>
    <property type="match status" value="1"/>
</dbReference>
<dbReference type="SMART" id="SM00184">
    <property type="entry name" value="RING"/>
    <property type="match status" value="1"/>
</dbReference>
<dbReference type="EMBL" id="CM000145">
    <property type="protein sequence ID" value="EEE68829.1"/>
    <property type="molecule type" value="Genomic_DNA"/>
</dbReference>
<feature type="compositionally biased region" description="Basic residues" evidence="9">
    <location>
        <begin position="157"/>
        <end position="180"/>
    </location>
</feature>
<dbReference type="Pfam" id="PF14369">
    <property type="entry name" value="Zn_ribbon_19"/>
    <property type="match status" value="1"/>
</dbReference>
<evidence type="ECO:0000256" key="1">
    <source>
        <dbReference type="ARBA" id="ARBA00000900"/>
    </source>
</evidence>
<dbReference type="FunFam" id="3.30.40.10:FF:000415">
    <property type="entry name" value="E3 ubiquitin-protein ligase RNF181"/>
    <property type="match status" value="1"/>
</dbReference>
<dbReference type="InterPro" id="IPR039525">
    <property type="entry name" value="RNF126-like_zinc-ribbon"/>
</dbReference>
<comment type="catalytic activity">
    <reaction evidence="1">
        <text>S-ubiquitinyl-[E2 ubiquitin-conjugating enzyme]-L-cysteine + [acceptor protein]-L-lysine = [E2 ubiquitin-conjugating enzyme]-L-cysteine + N(6)-ubiquitinyl-[acceptor protein]-L-lysine.</text>
        <dbReference type="EC" id="2.3.2.27"/>
    </reaction>
</comment>
<keyword evidence="7" id="KW-0862">Zinc</keyword>